<feature type="transmembrane region" description="Helical" evidence="1">
    <location>
        <begin position="20"/>
        <end position="42"/>
    </location>
</feature>
<keyword evidence="1" id="KW-1133">Transmembrane helix</keyword>
<accession>A0A1S7TRT6</accession>
<gene>
    <name evidence="2" type="ORF">AGR7A_Lc10007</name>
</gene>
<dbReference type="EMBL" id="FCNP01000030">
    <property type="protein sequence ID" value="CVI57312.1"/>
    <property type="molecule type" value="Genomic_DNA"/>
</dbReference>
<sequence length="62" mass="6731">MEDPRDSLNFEIGWFKATAVGRFTIVSVLTFLLVLAGFGWVFGLGQLGKSISEAVPEITIGK</sequence>
<protein>
    <submittedName>
        <fullName evidence="2">Uncharacterized protein</fullName>
    </submittedName>
</protein>
<keyword evidence="1" id="KW-0472">Membrane</keyword>
<name>A0A1S7TRT6_9HYPH</name>
<evidence type="ECO:0000256" key="1">
    <source>
        <dbReference type="SAM" id="Phobius"/>
    </source>
</evidence>
<evidence type="ECO:0000313" key="3">
    <source>
        <dbReference type="Proteomes" id="UP000192140"/>
    </source>
</evidence>
<keyword evidence="1" id="KW-0812">Transmembrane</keyword>
<comment type="caution">
    <text evidence="2">The sequence shown here is derived from an EMBL/GenBank/DDBJ whole genome shotgun (WGS) entry which is preliminary data.</text>
</comment>
<keyword evidence="3" id="KW-1185">Reference proteome</keyword>
<proteinExistence type="predicted"/>
<dbReference type="Proteomes" id="UP000192140">
    <property type="component" value="Unassembled WGS sequence"/>
</dbReference>
<dbReference type="AlphaFoldDB" id="A0A1S7TRT6"/>
<dbReference type="RefSeq" id="WP_137396211.1">
    <property type="nucleotide sequence ID" value="NZ_LT009776.1"/>
</dbReference>
<evidence type="ECO:0000313" key="2">
    <source>
        <dbReference type="EMBL" id="CVI57312.1"/>
    </source>
</evidence>
<organism evidence="2 3">
    <name type="scientific">Agrobacterium deltaense NCPPB 1641</name>
    <dbReference type="NCBI Taxonomy" id="1183425"/>
    <lineage>
        <taxon>Bacteria</taxon>
        <taxon>Pseudomonadati</taxon>
        <taxon>Pseudomonadota</taxon>
        <taxon>Alphaproteobacteria</taxon>
        <taxon>Hyphomicrobiales</taxon>
        <taxon>Rhizobiaceae</taxon>
        <taxon>Rhizobium/Agrobacterium group</taxon>
        <taxon>Agrobacterium</taxon>
    </lineage>
</organism>
<reference evidence="2" key="1">
    <citation type="submission" date="2016-01" db="EMBL/GenBank/DDBJ databases">
        <authorList>
            <person name="Regsiter A."/>
            <person name="william w."/>
        </authorList>
    </citation>
    <scope>NUCLEOTIDE SEQUENCE</scope>
    <source>
        <strain evidence="2">NCPPB 1641</strain>
    </source>
</reference>